<dbReference type="SUPFAM" id="SSF55166">
    <property type="entry name" value="Hedgehog/DD-peptidase"/>
    <property type="match status" value="1"/>
</dbReference>
<feature type="domain" description="Peptidase M15C" evidence="3">
    <location>
        <begin position="342"/>
        <end position="399"/>
    </location>
</feature>
<dbReference type="EMBL" id="VUJW01000006">
    <property type="protein sequence ID" value="KAA1426822.1"/>
    <property type="molecule type" value="Genomic_DNA"/>
</dbReference>
<evidence type="ECO:0000256" key="1">
    <source>
        <dbReference type="SAM" id="MobiDB-lite"/>
    </source>
</evidence>
<proteinExistence type="predicted"/>
<feature type="chain" id="PRO_5022981876" evidence="2">
    <location>
        <begin position="30"/>
        <end position="406"/>
    </location>
</feature>
<dbReference type="InterPro" id="IPR039561">
    <property type="entry name" value="Peptidase_M15C"/>
</dbReference>
<feature type="region of interest" description="Disordered" evidence="1">
    <location>
        <begin position="28"/>
        <end position="66"/>
    </location>
</feature>
<reference evidence="4 5" key="2">
    <citation type="submission" date="2019-09" db="EMBL/GenBank/DDBJ databases">
        <authorList>
            <person name="Jin C."/>
        </authorList>
    </citation>
    <scope>NUCLEOTIDE SEQUENCE [LARGE SCALE GENOMIC DNA]</scope>
    <source>
        <strain evidence="4 5">BN140041</strain>
    </source>
</reference>
<protein>
    <submittedName>
        <fullName evidence="4">M15 family metallopeptidase</fullName>
    </submittedName>
</protein>
<evidence type="ECO:0000256" key="2">
    <source>
        <dbReference type="SAM" id="SignalP"/>
    </source>
</evidence>
<dbReference type="GO" id="GO:0008233">
    <property type="term" value="F:peptidase activity"/>
    <property type="evidence" value="ECO:0007669"/>
    <property type="project" value="InterPro"/>
</dbReference>
<keyword evidence="5" id="KW-1185">Reference proteome</keyword>
<dbReference type="Proteomes" id="UP000324351">
    <property type="component" value="Unassembled WGS sequence"/>
</dbReference>
<dbReference type="AlphaFoldDB" id="A0A5B1M1M4"/>
<keyword evidence="2" id="KW-0732">Signal</keyword>
<evidence type="ECO:0000313" key="4">
    <source>
        <dbReference type="EMBL" id="KAA1426822.1"/>
    </source>
</evidence>
<reference evidence="4 5" key="1">
    <citation type="submission" date="2019-09" db="EMBL/GenBank/DDBJ databases">
        <title>Nocardioides panacisoli sp. nov., isolated from the soil of a ginseng field.</title>
        <authorList>
            <person name="Cho C."/>
        </authorList>
    </citation>
    <scope>NUCLEOTIDE SEQUENCE [LARGE SCALE GENOMIC DNA]</scope>
    <source>
        <strain evidence="4 5">BN140041</strain>
    </source>
</reference>
<organism evidence="4 5">
    <name type="scientific">Nocardioides antri</name>
    <dbReference type="NCBI Taxonomy" id="2607659"/>
    <lineage>
        <taxon>Bacteria</taxon>
        <taxon>Bacillati</taxon>
        <taxon>Actinomycetota</taxon>
        <taxon>Actinomycetes</taxon>
        <taxon>Propionibacteriales</taxon>
        <taxon>Nocardioidaceae</taxon>
        <taxon>Nocardioides</taxon>
    </lineage>
</organism>
<evidence type="ECO:0000259" key="3">
    <source>
        <dbReference type="Pfam" id="PF13539"/>
    </source>
</evidence>
<evidence type="ECO:0000313" key="5">
    <source>
        <dbReference type="Proteomes" id="UP000324351"/>
    </source>
</evidence>
<dbReference type="PROSITE" id="PS51257">
    <property type="entry name" value="PROKAR_LIPOPROTEIN"/>
    <property type="match status" value="1"/>
</dbReference>
<dbReference type="Pfam" id="PF13539">
    <property type="entry name" value="Peptidase_M15_4"/>
    <property type="match status" value="1"/>
</dbReference>
<sequence>MGVAHRRARLAFVSAVVLLAAACSSPADPAEDETSGAASGTSSVPDGGGPSYAVHTVEPPGEFDRIEPDDMLLESTETIPDELIRRIRNIRLEGRRAVSAITPLSLSSFSLENRAYRIAAVDVEGYRRFAGPDDNGARFQEAWERVAGGEIAVLDALKGRIPLDKDDYLAVGSGEQTSPIHVGAWTSQVGTIDAVVNEAWGEALDFPENNALVISTGAYSPQAVKEKLEPLLEDNMAITDLDIVAQTGIDPGASRTALVIGTFAEAVGVYRYTPIGGGRVQPDPAWVREHIVTETVPILGRLTCNKYMMPQLREALLEVQTLGLAHEIKYHVGCYYPRFIAGSTTLSNHSFGLAIDINSLENQRGTVGEMHPTVVQIFKKWGFAWGGDWTWTDPMHFELERIVQPG</sequence>
<feature type="signal peptide" evidence="2">
    <location>
        <begin position="1"/>
        <end position="29"/>
    </location>
</feature>
<dbReference type="Gene3D" id="3.30.1380.10">
    <property type="match status" value="1"/>
</dbReference>
<comment type="caution">
    <text evidence="4">The sequence shown here is derived from an EMBL/GenBank/DDBJ whole genome shotgun (WGS) entry which is preliminary data.</text>
</comment>
<dbReference type="RefSeq" id="WP_149750852.1">
    <property type="nucleotide sequence ID" value="NZ_VUJW01000006.1"/>
</dbReference>
<name>A0A5B1M1M4_9ACTN</name>
<gene>
    <name evidence="4" type="ORF">F0U47_12755</name>
</gene>
<dbReference type="InterPro" id="IPR009045">
    <property type="entry name" value="Zn_M74/Hedgehog-like"/>
</dbReference>
<accession>A0A5B1M1M4</accession>